<evidence type="ECO:0000256" key="2">
    <source>
        <dbReference type="ARBA" id="ARBA00047685"/>
    </source>
</evidence>
<evidence type="ECO:0000313" key="8">
    <source>
        <dbReference type="EMBL" id="AMY07732.1"/>
    </source>
</evidence>
<keyword evidence="9" id="KW-1185">Reference proteome</keyword>
<organism evidence="8 9">
    <name type="scientific">Luteitalea pratensis</name>
    <dbReference type="NCBI Taxonomy" id="1855912"/>
    <lineage>
        <taxon>Bacteria</taxon>
        <taxon>Pseudomonadati</taxon>
        <taxon>Acidobacteriota</taxon>
        <taxon>Vicinamibacteria</taxon>
        <taxon>Vicinamibacterales</taxon>
        <taxon>Vicinamibacteraceae</taxon>
        <taxon>Luteitalea</taxon>
    </lineage>
</organism>
<reference evidence="9" key="2">
    <citation type="submission" date="2016-04" db="EMBL/GenBank/DDBJ databases">
        <title>First Complete Genome Sequence of a Subdivision 6 Acidobacterium.</title>
        <authorList>
            <person name="Huang S."/>
            <person name="Vieira S."/>
            <person name="Bunk B."/>
            <person name="Riedel T."/>
            <person name="Sproeer C."/>
            <person name="Overmann J."/>
        </authorList>
    </citation>
    <scope>NUCLEOTIDE SEQUENCE [LARGE SCALE GENOMIC DNA]</scope>
    <source>
        <strain evidence="9">DSM 100886 HEG_-6_39</strain>
    </source>
</reference>
<dbReference type="FunFam" id="3.20.20.70:FF:000027">
    <property type="entry name" value="Dihydropyrimidine dehydrogenase [NADP(+)]"/>
    <property type="match status" value="1"/>
</dbReference>
<gene>
    <name evidence="8" type="primary">preA_1</name>
    <name evidence="8" type="ORF">LuPra_00912</name>
</gene>
<evidence type="ECO:0000259" key="7">
    <source>
        <dbReference type="Pfam" id="PF01180"/>
    </source>
</evidence>
<dbReference type="STRING" id="1855912.LuPra_00912"/>
<dbReference type="Pfam" id="PF01180">
    <property type="entry name" value="DHO_dh"/>
    <property type="match status" value="1"/>
</dbReference>
<dbReference type="PANTHER" id="PTHR43073:SF2">
    <property type="entry name" value="DIHYDROPYRIMIDINE DEHYDROGENASE [NADP(+)]"/>
    <property type="match status" value="1"/>
</dbReference>
<dbReference type="EMBL" id="CP015136">
    <property type="protein sequence ID" value="AMY07732.1"/>
    <property type="molecule type" value="Genomic_DNA"/>
</dbReference>
<dbReference type="PANTHER" id="PTHR43073">
    <property type="entry name" value="DIHYDROPYRIMIDINE DEHYDROGENASE [NADP(+)]"/>
    <property type="match status" value="1"/>
</dbReference>
<dbReference type="PATRIC" id="fig|1813736.3.peg.957"/>
<proteinExistence type="predicted"/>
<evidence type="ECO:0000256" key="6">
    <source>
        <dbReference type="ARBA" id="ARBA00049728"/>
    </source>
</evidence>
<reference evidence="8 9" key="1">
    <citation type="journal article" date="2016" name="Genome Announc.">
        <title>First Complete Genome Sequence of a Subdivision 6 Acidobacterium Strain.</title>
        <authorList>
            <person name="Huang S."/>
            <person name="Vieira S."/>
            <person name="Bunk B."/>
            <person name="Riedel T."/>
            <person name="Sproer C."/>
            <person name="Overmann J."/>
        </authorList>
    </citation>
    <scope>NUCLEOTIDE SEQUENCE [LARGE SCALE GENOMIC DNA]</scope>
    <source>
        <strain evidence="9">DSM 100886 HEG_-6_39</strain>
    </source>
</reference>
<dbReference type="GO" id="GO:0005737">
    <property type="term" value="C:cytoplasm"/>
    <property type="evidence" value="ECO:0007669"/>
    <property type="project" value="InterPro"/>
</dbReference>
<dbReference type="Gene3D" id="3.20.20.70">
    <property type="entry name" value="Aldolase class I"/>
    <property type="match status" value="1"/>
</dbReference>
<evidence type="ECO:0000256" key="1">
    <source>
        <dbReference type="ARBA" id="ARBA00023002"/>
    </source>
</evidence>
<dbReference type="AlphaFoldDB" id="A0A143PGL5"/>
<dbReference type="Proteomes" id="UP000076079">
    <property type="component" value="Chromosome"/>
</dbReference>
<dbReference type="GO" id="GO:0002058">
    <property type="term" value="F:uracil binding"/>
    <property type="evidence" value="ECO:0007669"/>
    <property type="project" value="TreeGrafter"/>
</dbReference>
<dbReference type="InterPro" id="IPR005720">
    <property type="entry name" value="Dihydroorotate_DH_cat"/>
</dbReference>
<accession>A0A143PGL5</accession>
<evidence type="ECO:0000256" key="5">
    <source>
        <dbReference type="ARBA" id="ARBA00049714"/>
    </source>
</evidence>
<dbReference type="EC" id="1.3.1.1" evidence="6"/>
<name>A0A143PGL5_LUTPR</name>
<evidence type="ECO:0000313" key="9">
    <source>
        <dbReference type="Proteomes" id="UP000076079"/>
    </source>
</evidence>
<dbReference type="SUPFAM" id="SSF51395">
    <property type="entry name" value="FMN-linked oxidoreductases"/>
    <property type="match status" value="1"/>
</dbReference>
<evidence type="ECO:0000256" key="3">
    <source>
        <dbReference type="ARBA" id="ARBA00048792"/>
    </source>
</evidence>
<dbReference type="KEGG" id="abac:LuPra_00912"/>
<dbReference type="GO" id="GO:0006212">
    <property type="term" value="P:uracil catabolic process"/>
    <property type="evidence" value="ECO:0007669"/>
    <property type="project" value="TreeGrafter"/>
</dbReference>
<dbReference type="GO" id="GO:0004159">
    <property type="term" value="F:dihydropyrimidine dehydrogenase (NAD+) activity"/>
    <property type="evidence" value="ECO:0007669"/>
    <property type="project" value="UniProtKB-EC"/>
</dbReference>
<dbReference type="GO" id="GO:0006210">
    <property type="term" value="P:thymine catabolic process"/>
    <property type="evidence" value="ECO:0007669"/>
    <property type="project" value="TreeGrafter"/>
</dbReference>
<dbReference type="InterPro" id="IPR013785">
    <property type="entry name" value="Aldolase_TIM"/>
</dbReference>
<comment type="catalytic activity">
    <reaction evidence="2">
        <text>5,6-dihydrothymine + NAD(+) = thymine + NADH + H(+)</text>
        <dbReference type="Rhea" id="RHEA:28791"/>
        <dbReference type="ChEBI" id="CHEBI:15378"/>
        <dbReference type="ChEBI" id="CHEBI:17821"/>
        <dbReference type="ChEBI" id="CHEBI:27468"/>
        <dbReference type="ChEBI" id="CHEBI:57540"/>
        <dbReference type="ChEBI" id="CHEBI:57945"/>
        <dbReference type="EC" id="1.3.1.1"/>
    </reaction>
</comment>
<dbReference type="GO" id="GO:0050661">
    <property type="term" value="F:NADP binding"/>
    <property type="evidence" value="ECO:0007669"/>
    <property type="project" value="TreeGrafter"/>
</dbReference>
<comment type="catalytic activity">
    <reaction evidence="3">
        <text>5,6-dihydrouracil + NAD(+) = uracil + NADH + H(+)</text>
        <dbReference type="Rhea" id="RHEA:20189"/>
        <dbReference type="ChEBI" id="CHEBI:15378"/>
        <dbReference type="ChEBI" id="CHEBI:15901"/>
        <dbReference type="ChEBI" id="CHEBI:17568"/>
        <dbReference type="ChEBI" id="CHEBI:57540"/>
        <dbReference type="ChEBI" id="CHEBI:57945"/>
        <dbReference type="EC" id="1.3.1.1"/>
    </reaction>
</comment>
<evidence type="ECO:0000256" key="4">
    <source>
        <dbReference type="ARBA" id="ARBA00049578"/>
    </source>
</evidence>
<comment type="function">
    <text evidence="4">Involved in pyrimidine base degradation. Catalyzes physiologically the reduction of uracil to 5,6-dihydrouracil (DHU) by using NADH as a specific cosubstrate. It also catalyzes the reverse reaction and the reduction of thymine to 5,6-dihydrothymine (DHT).</text>
</comment>
<feature type="domain" description="Dihydroorotate dehydrogenase catalytic" evidence="7">
    <location>
        <begin position="132"/>
        <end position="316"/>
    </location>
</feature>
<sequence length="376" mass="40532">MAANLSVSFTGLRFDNPFLLSSAPPTESDSNIMRAFDAGWGGVVTKTIGLHPVVNVRGPKTKFLRATPDSPHLSMQKRQGTALHSSWNWELISDKPLDWWVPRIARIKQAHPTRVLVASIMAGSGSDRELQHWQTLATACQDEGADALELNLSCPHMDRKDMGSNIGKDQQLISIVVEAVKEVARVPVWAKLTPSTTDIVEEARGAFLGGADAISSSNTFPSLPLIDPETLEFEMQVDGYVSSGGLGGPAILPLSMAKMAQLTQAFPDKAFSGIGGVAEFAHALNYFLLGCGTVQVCTAAMLDHAIGPNIIAGLTRGLAEFLERHADRGWSSVDDIRGLRRDRVVTHSQIGRPDSKEYFGGHDAEGYAEHAGTAHE</sequence>
<comment type="subunit">
    <text evidence="5">Heterotetramer of 2 PreA and 2 PreT subunits.</text>
</comment>
<protein>
    <recommendedName>
        <fullName evidence="6">dihydrouracil dehydrogenase (NAD(+))</fullName>
        <ecNumber evidence="6">1.3.1.1</ecNumber>
    </recommendedName>
</protein>
<keyword evidence="1 8" id="KW-0560">Oxidoreductase</keyword>